<dbReference type="SUPFAM" id="SSF55620">
    <property type="entry name" value="Tetrahydrobiopterin biosynthesis enzymes-like"/>
    <property type="match status" value="1"/>
</dbReference>
<dbReference type="EMBL" id="BAAAMN010000048">
    <property type="protein sequence ID" value="GAA2041520.1"/>
    <property type="molecule type" value="Genomic_DNA"/>
</dbReference>
<evidence type="ECO:0000256" key="5">
    <source>
        <dbReference type="ARBA" id="ARBA00023239"/>
    </source>
</evidence>
<dbReference type="PANTHER" id="PTHR42844">
    <property type="entry name" value="DIHYDRONEOPTERIN ALDOLASE 1-RELATED"/>
    <property type="match status" value="1"/>
</dbReference>
<name>A0ABN2UQ20_9MICC</name>
<dbReference type="InterPro" id="IPR006157">
    <property type="entry name" value="FolB_dom"/>
</dbReference>
<dbReference type="PANTHER" id="PTHR42844:SF1">
    <property type="entry name" value="DIHYDRONEOPTERIN ALDOLASE 1-RELATED"/>
    <property type="match status" value="1"/>
</dbReference>
<evidence type="ECO:0000256" key="3">
    <source>
        <dbReference type="ARBA" id="ARBA00005708"/>
    </source>
</evidence>
<comment type="similarity">
    <text evidence="3 6">Belongs to the DHNA family.</text>
</comment>
<dbReference type="InterPro" id="IPR043133">
    <property type="entry name" value="GTP-CH-I_C/QueF"/>
</dbReference>
<comment type="catalytic activity">
    <reaction evidence="1 6">
        <text>7,8-dihydroneopterin = 6-hydroxymethyl-7,8-dihydropterin + glycolaldehyde</text>
        <dbReference type="Rhea" id="RHEA:10540"/>
        <dbReference type="ChEBI" id="CHEBI:17001"/>
        <dbReference type="ChEBI" id="CHEBI:17071"/>
        <dbReference type="ChEBI" id="CHEBI:44841"/>
        <dbReference type="EC" id="4.1.2.25"/>
    </reaction>
</comment>
<organism evidence="8 9">
    <name type="scientific">Yaniella flava</name>
    <dbReference type="NCBI Taxonomy" id="287930"/>
    <lineage>
        <taxon>Bacteria</taxon>
        <taxon>Bacillati</taxon>
        <taxon>Actinomycetota</taxon>
        <taxon>Actinomycetes</taxon>
        <taxon>Micrococcales</taxon>
        <taxon>Micrococcaceae</taxon>
        <taxon>Yaniella</taxon>
    </lineage>
</organism>
<keyword evidence="4 6" id="KW-0289">Folate biosynthesis</keyword>
<dbReference type="NCBIfam" id="TIGR00525">
    <property type="entry name" value="folB"/>
    <property type="match status" value="1"/>
</dbReference>
<evidence type="ECO:0000313" key="9">
    <source>
        <dbReference type="Proteomes" id="UP001501461"/>
    </source>
</evidence>
<evidence type="ECO:0000256" key="4">
    <source>
        <dbReference type="ARBA" id="ARBA00022909"/>
    </source>
</evidence>
<evidence type="ECO:0000313" key="8">
    <source>
        <dbReference type="EMBL" id="GAA2041520.1"/>
    </source>
</evidence>
<proteinExistence type="inferred from homology"/>
<dbReference type="NCBIfam" id="TIGR00526">
    <property type="entry name" value="folB_dom"/>
    <property type="match status" value="1"/>
</dbReference>
<dbReference type="Proteomes" id="UP001501461">
    <property type="component" value="Unassembled WGS sequence"/>
</dbReference>
<evidence type="ECO:0000256" key="1">
    <source>
        <dbReference type="ARBA" id="ARBA00001353"/>
    </source>
</evidence>
<dbReference type="EC" id="4.1.2.25" evidence="6"/>
<evidence type="ECO:0000256" key="2">
    <source>
        <dbReference type="ARBA" id="ARBA00005013"/>
    </source>
</evidence>
<accession>A0ABN2UQ20</accession>
<dbReference type="SMART" id="SM00905">
    <property type="entry name" value="FolB"/>
    <property type="match status" value="1"/>
</dbReference>
<evidence type="ECO:0000256" key="6">
    <source>
        <dbReference type="RuleBase" id="RU362079"/>
    </source>
</evidence>
<dbReference type="Gene3D" id="3.30.1130.10">
    <property type="match status" value="1"/>
</dbReference>
<keyword evidence="5 6" id="KW-0456">Lyase</keyword>
<reference evidence="8 9" key="1">
    <citation type="journal article" date="2019" name="Int. J. Syst. Evol. Microbiol.">
        <title>The Global Catalogue of Microorganisms (GCM) 10K type strain sequencing project: providing services to taxonomists for standard genome sequencing and annotation.</title>
        <authorList>
            <consortium name="The Broad Institute Genomics Platform"/>
            <consortium name="The Broad Institute Genome Sequencing Center for Infectious Disease"/>
            <person name="Wu L."/>
            <person name="Ma J."/>
        </authorList>
    </citation>
    <scope>NUCLEOTIDE SEQUENCE [LARGE SCALE GENOMIC DNA]</scope>
    <source>
        <strain evidence="8 9">JCM 13595</strain>
    </source>
</reference>
<dbReference type="Pfam" id="PF02152">
    <property type="entry name" value="FolB"/>
    <property type="match status" value="1"/>
</dbReference>
<evidence type="ECO:0000259" key="7">
    <source>
        <dbReference type="SMART" id="SM00905"/>
    </source>
</evidence>
<comment type="function">
    <text evidence="6">Catalyzes the conversion of 7,8-dihydroneopterin to 6-hydroxymethyl-7,8-dihydropterin.</text>
</comment>
<protein>
    <recommendedName>
        <fullName evidence="6">7,8-dihydroneopterin aldolase</fullName>
        <ecNumber evidence="6">4.1.2.25</ecNumber>
    </recommendedName>
</protein>
<comment type="pathway">
    <text evidence="2 6">Cofactor biosynthesis; tetrahydrofolate biosynthesis; 2-amino-4-hydroxy-6-hydroxymethyl-7,8-dihydropteridine diphosphate from 7,8-dihydroneopterin triphosphate: step 3/4.</text>
</comment>
<keyword evidence="9" id="KW-1185">Reference proteome</keyword>
<dbReference type="CDD" id="cd00534">
    <property type="entry name" value="DHNA_DHNTPE"/>
    <property type="match status" value="1"/>
</dbReference>
<feature type="domain" description="Dihydroneopterin aldolase/epimerase" evidence="7">
    <location>
        <begin position="4"/>
        <end position="117"/>
    </location>
</feature>
<comment type="caution">
    <text evidence="8">The sequence shown here is derived from an EMBL/GenBank/DDBJ whole genome shotgun (WGS) entry which is preliminary data.</text>
</comment>
<gene>
    <name evidence="8" type="primary">folB</name>
    <name evidence="8" type="ORF">GCM10009720_22560</name>
</gene>
<sequence>MGIISLTGLRARGHHGVLDHERATGQTFLVDLELELDVDEAAQTDDVAATVNYAEVAKVVEEIVTGEPVNLIETLAVAMADAILRNFPRVTSVLVTVNKPQAPIPADFANVAVTISRDRHQTPEST</sequence>
<dbReference type="RefSeq" id="WP_343958698.1">
    <property type="nucleotide sequence ID" value="NZ_BAAAMN010000048.1"/>
</dbReference>
<dbReference type="InterPro" id="IPR006156">
    <property type="entry name" value="Dihydroneopterin_aldolase"/>
</dbReference>